<evidence type="ECO:0000256" key="1">
    <source>
        <dbReference type="SAM" id="MobiDB-lite"/>
    </source>
</evidence>
<dbReference type="Proteomes" id="UP000297814">
    <property type="component" value="Unassembled WGS sequence"/>
</dbReference>
<comment type="caution">
    <text evidence="2">The sequence shown here is derived from an EMBL/GenBank/DDBJ whole genome shotgun (WGS) entry which is preliminary data.</text>
</comment>
<proteinExistence type="predicted"/>
<keyword evidence="3" id="KW-1185">Reference proteome</keyword>
<dbReference type="AlphaFoldDB" id="A0A4Z1GT43"/>
<feature type="compositionally biased region" description="Basic and acidic residues" evidence="1">
    <location>
        <begin position="38"/>
        <end position="58"/>
    </location>
</feature>
<evidence type="ECO:0000313" key="3">
    <source>
        <dbReference type="Proteomes" id="UP000297814"/>
    </source>
</evidence>
<feature type="compositionally biased region" description="Basic and acidic residues" evidence="1">
    <location>
        <begin position="7"/>
        <end position="31"/>
    </location>
</feature>
<feature type="region of interest" description="Disordered" evidence="1">
    <location>
        <begin position="1"/>
        <end position="72"/>
    </location>
</feature>
<dbReference type="EMBL" id="PQXK01000076">
    <property type="protein sequence ID" value="TGO38360.1"/>
    <property type="molecule type" value="Genomic_DNA"/>
</dbReference>
<organism evidence="2 3">
    <name type="scientific">Botrytis hyacinthi</name>
    <dbReference type="NCBI Taxonomy" id="278943"/>
    <lineage>
        <taxon>Eukaryota</taxon>
        <taxon>Fungi</taxon>
        <taxon>Dikarya</taxon>
        <taxon>Ascomycota</taxon>
        <taxon>Pezizomycotina</taxon>
        <taxon>Leotiomycetes</taxon>
        <taxon>Helotiales</taxon>
        <taxon>Sclerotiniaceae</taxon>
        <taxon>Botrytis</taxon>
    </lineage>
</organism>
<evidence type="ECO:0000313" key="2">
    <source>
        <dbReference type="EMBL" id="TGO38360.1"/>
    </source>
</evidence>
<sequence>MRNAKPGVKEHQDQLRREKRATGTEWKLEVNKKRRVRDAKNGKEKGDAEATEQDERMSSSKFVLDMVNDTND</sequence>
<name>A0A4Z1GT43_9HELO</name>
<protein>
    <submittedName>
        <fullName evidence="2">Uncharacterized protein</fullName>
    </submittedName>
</protein>
<gene>
    <name evidence="2" type="ORF">BHYA_0076g00110</name>
</gene>
<accession>A0A4Z1GT43</accession>
<reference evidence="2 3" key="1">
    <citation type="submission" date="2017-12" db="EMBL/GenBank/DDBJ databases">
        <title>Comparative genomics of Botrytis spp.</title>
        <authorList>
            <person name="Valero-Jimenez C.A."/>
            <person name="Tapia P."/>
            <person name="Veloso J."/>
            <person name="Silva-Moreno E."/>
            <person name="Staats M."/>
            <person name="Valdes J.H."/>
            <person name="Van Kan J.A.L."/>
        </authorList>
    </citation>
    <scope>NUCLEOTIDE SEQUENCE [LARGE SCALE GENOMIC DNA]</scope>
    <source>
        <strain evidence="2 3">Bh0001</strain>
    </source>
</reference>